<keyword evidence="2" id="KW-0067">ATP-binding</keyword>
<dbReference type="AlphaFoldDB" id="A0A8J7GG21"/>
<dbReference type="InterPro" id="IPR027417">
    <property type="entry name" value="P-loop_NTPase"/>
</dbReference>
<accession>A0A8J7GG21</accession>
<evidence type="ECO:0000313" key="4">
    <source>
        <dbReference type="EMBL" id="MBG6137171.1"/>
    </source>
</evidence>
<comment type="caution">
    <text evidence="4">The sequence shown here is derived from an EMBL/GenBank/DDBJ whole genome shotgun (WGS) entry which is preliminary data.</text>
</comment>
<keyword evidence="1" id="KW-0547">Nucleotide-binding</keyword>
<gene>
    <name evidence="4" type="ORF">IW245_003365</name>
</gene>
<dbReference type="PROSITE" id="PS50043">
    <property type="entry name" value="HTH_LUXR_2"/>
    <property type="match status" value="1"/>
</dbReference>
<dbReference type="GO" id="GO:0004016">
    <property type="term" value="F:adenylate cyclase activity"/>
    <property type="evidence" value="ECO:0007669"/>
    <property type="project" value="TreeGrafter"/>
</dbReference>
<dbReference type="SMART" id="SM00421">
    <property type="entry name" value="HTH_LUXR"/>
    <property type="match status" value="1"/>
</dbReference>
<dbReference type="Pfam" id="PF00196">
    <property type="entry name" value="GerE"/>
    <property type="match status" value="1"/>
</dbReference>
<dbReference type="GO" id="GO:0005737">
    <property type="term" value="C:cytoplasm"/>
    <property type="evidence" value="ECO:0007669"/>
    <property type="project" value="TreeGrafter"/>
</dbReference>
<sequence length="891" mass="92529">MRALSKGRGGIVWLEGEPGIGCTTVLSALLTETPFPVYRATPDPHDLHELVVGRCATGPLVLAVDDLHRAGPQTLTAWRRLADEVDRLPLLLLSACSIPAVTVVSAVRRAVSDRGAVLVTLGPLDAGALARAAGRWLGGVPGPGLRRALASAGGNPRLARELVAALGDDGLLAVGGGRAELVGGEHPLRVTASGSGGPFPPGLAAAVGDLLDRVTARTRATLRLAAVLGREFPVFDLATITGRPAGDLLPALDEATAAGLLADAGERVRFRHALVREALYAATPASARSALHRQVARALADAGLPADRVAGHLAVALGHAPAPGDPGRDALDGWAVAWLAGHAGELAHTAPALAADLLPAVGRDWPADDPRHGPVLLALARALHQSQRLAEAEVVARHAAAVPVAPDLAAEFGWILGSVLRLAGRDDEALAVLDGALASADAPALWRARLRAMRAKTLPLTGRRAEGEREARGALADGERLADRVAMGHALQLLYLLADHGPGVAYLDRGLEVIGEYPDTVDLRVALLTNRAHSLAALGRPGAADSMREALAVAERFGRGRLPVLRVQLAGHYVETGDWDAALEELEPLTGGTDGREPLTGRFGVFVRLVRTGAMAFLAAHRDDRPGCARLLQSAAGLPPLTGYMRGNAAYLTMARAVDAERRGGPRAAAEILADTTGPGDGADLFDRWSWLPDLVRLALACGDGDLARAAVGAAEADAAREPLPRRVAAARQARAVLDGDAAALLAVADLHRTAPLADGQCREEAAVLLAMAGDTAGARAALTDAVRAYQGLGAAWDVTRADARLRGHGIRRGPRAVRRHPAAGWDALTPTEARVAALVGLGRSNPDIAAEMLLSPRTVQTHVSNILAKLGHTSRVEIAVALAHRNPEPP</sequence>
<reference evidence="4" key="1">
    <citation type="submission" date="2020-11" db="EMBL/GenBank/DDBJ databases">
        <title>Sequencing the genomes of 1000 actinobacteria strains.</title>
        <authorList>
            <person name="Klenk H.-P."/>
        </authorList>
    </citation>
    <scope>NUCLEOTIDE SEQUENCE</scope>
    <source>
        <strain evidence="4">DSM 45356</strain>
    </source>
</reference>
<dbReference type="InterPro" id="IPR011990">
    <property type="entry name" value="TPR-like_helical_dom_sf"/>
</dbReference>
<dbReference type="EMBL" id="JADOUF010000001">
    <property type="protein sequence ID" value="MBG6137171.1"/>
    <property type="molecule type" value="Genomic_DNA"/>
</dbReference>
<organism evidence="4 5">
    <name type="scientific">Longispora fulva</name>
    <dbReference type="NCBI Taxonomy" id="619741"/>
    <lineage>
        <taxon>Bacteria</taxon>
        <taxon>Bacillati</taxon>
        <taxon>Actinomycetota</taxon>
        <taxon>Actinomycetes</taxon>
        <taxon>Micromonosporales</taxon>
        <taxon>Micromonosporaceae</taxon>
        <taxon>Longispora</taxon>
    </lineage>
</organism>
<evidence type="ECO:0000256" key="1">
    <source>
        <dbReference type="ARBA" id="ARBA00022741"/>
    </source>
</evidence>
<dbReference type="InterPro" id="IPR000792">
    <property type="entry name" value="Tscrpt_reg_LuxR_C"/>
</dbReference>
<dbReference type="Gene3D" id="1.25.40.10">
    <property type="entry name" value="Tetratricopeptide repeat domain"/>
    <property type="match status" value="1"/>
</dbReference>
<evidence type="ECO:0000256" key="2">
    <source>
        <dbReference type="ARBA" id="ARBA00022840"/>
    </source>
</evidence>
<dbReference type="PRINTS" id="PR00038">
    <property type="entry name" value="HTHLUXR"/>
</dbReference>
<feature type="domain" description="HTH luxR-type" evidence="3">
    <location>
        <begin position="822"/>
        <end position="887"/>
    </location>
</feature>
<dbReference type="InterPro" id="IPR016032">
    <property type="entry name" value="Sig_transdc_resp-reg_C-effctor"/>
</dbReference>
<keyword evidence="5" id="KW-1185">Reference proteome</keyword>
<dbReference type="CDD" id="cd06170">
    <property type="entry name" value="LuxR_C_like"/>
    <property type="match status" value="1"/>
</dbReference>
<dbReference type="SUPFAM" id="SSF46894">
    <property type="entry name" value="C-terminal effector domain of the bipartite response regulators"/>
    <property type="match status" value="1"/>
</dbReference>
<dbReference type="RefSeq" id="WP_197004063.1">
    <property type="nucleotide sequence ID" value="NZ_BONS01000022.1"/>
</dbReference>
<dbReference type="GO" id="GO:0005524">
    <property type="term" value="F:ATP binding"/>
    <property type="evidence" value="ECO:0007669"/>
    <property type="project" value="UniProtKB-KW"/>
</dbReference>
<name>A0A8J7GG21_9ACTN</name>
<dbReference type="Gene3D" id="1.10.10.10">
    <property type="entry name" value="Winged helix-like DNA-binding domain superfamily/Winged helix DNA-binding domain"/>
    <property type="match status" value="1"/>
</dbReference>
<dbReference type="Proteomes" id="UP000622552">
    <property type="component" value="Unassembled WGS sequence"/>
</dbReference>
<evidence type="ECO:0000313" key="5">
    <source>
        <dbReference type="Proteomes" id="UP000622552"/>
    </source>
</evidence>
<evidence type="ECO:0000259" key="3">
    <source>
        <dbReference type="PROSITE" id="PS50043"/>
    </source>
</evidence>
<dbReference type="PANTHER" id="PTHR16305:SF35">
    <property type="entry name" value="TRANSCRIPTIONAL ACTIVATOR DOMAIN"/>
    <property type="match status" value="1"/>
</dbReference>
<dbReference type="SUPFAM" id="SSF52540">
    <property type="entry name" value="P-loop containing nucleoside triphosphate hydrolases"/>
    <property type="match status" value="1"/>
</dbReference>
<keyword evidence="4" id="KW-0238">DNA-binding</keyword>
<protein>
    <submittedName>
        <fullName evidence="4">DNA-binding CsgD family transcriptional regulator</fullName>
    </submittedName>
</protein>
<dbReference type="InterPro" id="IPR036388">
    <property type="entry name" value="WH-like_DNA-bd_sf"/>
</dbReference>
<dbReference type="GO" id="GO:0006355">
    <property type="term" value="P:regulation of DNA-templated transcription"/>
    <property type="evidence" value="ECO:0007669"/>
    <property type="project" value="InterPro"/>
</dbReference>
<dbReference type="GO" id="GO:0003677">
    <property type="term" value="F:DNA binding"/>
    <property type="evidence" value="ECO:0007669"/>
    <property type="project" value="UniProtKB-KW"/>
</dbReference>
<dbReference type="PANTHER" id="PTHR16305">
    <property type="entry name" value="TESTICULAR SOLUBLE ADENYLYL CYCLASE"/>
    <property type="match status" value="1"/>
</dbReference>
<proteinExistence type="predicted"/>
<dbReference type="SUPFAM" id="SSF48452">
    <property type="entry name" value="TPR-like"/>
    <property type="match status" value="1"/>
</dbReference>
<dbReference type="PROSITE" id="PS00622">
    <property type="entry name" value="HTH_LUXR_1"/>
    <property type="match status" value="1"/>
</dbReference>